<dbReference type="STRING" id="886293.Sinac_0186"/>
<evidence type="ECO:0000313" key="2">
    <source>
        <dbReference type="Proteomes" id="UP000010798"/>
    </source>
</evidence>
<dbReference type="AlphaFoldDB" id="L0D5V2"/>
<keyword evidence="2" id="KW-1185">Reference proteome</keyword>
<proteinExistence type="predicted"/>
<dbReference type="RefSeq" id="WP_015243822.1">
    <property type="nucleotide sequence ID" value="NC_019892.1"/>
</dbReference>
<dbReference type="EMBL" id="CP003364">
    <property type="protein sequence ID" value="AGA24637.1"/>
    <property type="molecule type" value="Genomic_DNA"/>
</dbReference>
<dbReference type="KEGG" id="saci:Sinac_0186"/>
<name>L0D5V2_SINAD</name>
<dbReference type="Proteomes" id="UP000010798">
    <property type="component" value="Chromosome"/>
</dbReference>
<protein>
    <submittedName>
        <fullName evidence="1">Uncharacterized protein</fullName>
    </submittedName>
</protein>
<organism evidence="1 2">
    <name type="scientific">Singulisphaera acidiphila (strain ATCC BAA-1392 / DSM 18658 / VKM B-2454 / MOB10)</name>
    <dbReference type="NCBI Taxonomy" id="886293"/>
    <lineage>
        <taxon>Bacteria</taxon>
        <taxon>Pseudomonadati</taxon>
        <taxon>Planctomycetota</taxon>
        <taxon>Planctomycetia</taxon>
        <taxon>Isosphaerales</taxon>
        <taxon>Isosphaeraceae</taxon>
        <taxon>Singulisphaera</taxon>
    </lineage>
</organism>
<gene>
    <name evidence="1" type="ordered locus">Sinac_0186</name>
</gene>
<reference evidence="1 2" key="1">
    <citation type="submission" date="2012-02" db="EMBL/GenBank/DDBJ databases">
        <title>Complete sequence of chromosome of Singulisphaera acidiphila DSM 18658.</title>
        <authorList>
            <consortium name="US DOE Joint Genome Institute (JGI-PGF)"/>
            <person name="Lucas S."/>
            <person name="Copeland A."/>
            <person name="Lapidus A."/>
            <person name="Glavina del Rio T."/>
            <person name="Dalin E."/>
            <person name="Tice H."/>
            <person name="Bruce D."/>
            <person name="Goodwin L."/>
            <person name="Pitluck S."/>
            <person name="Peters L."/>
            <person name="Ovchinnikova G."/>
            <person name="Chertkov O."/>
            <person name="Kyrpides N."/>
            <person name="Mavromatis K."/>
            <person name="Ivanova N."/>
            <person name="Brettin T."/>
            <person name="Detter J.C."/>
            <person name="Han C."/>
            <person name="Larimer F."/>
            <person name="Land M."/>
            <person name="Hauser L."/>
            <person name="Markowitz V."/>
            <person name="Cheng J.-F."/>
            <person name="Hugenholtz P."/>
            <person name="Woyke T."/>
            <person name="Wu D."/>
            <person name="Tindall B."/>
            <person name="Pomrenke H."/>
            <person name="Brambilla E."/>
            <person name="Klenk H.-P."/>
            <person name="Eisen J.A."/>
        </authorList>
    </citation>
    <scope>NUCLEOTIDE SEQUENCE [LARGE SCALE GENOMIC DNA]</scope>
    <source>
        <strain evidence="2">ATCC BAA-1392 / DSM 18658 / VKM B-2454 / MOB10</strain>
    </source>
</reference>
<sequence length="139" mass="15053">MGAIIAEIATKSQETTHGPSEIATMMTPYSLVVQLARLIPAPRKHAPVRPTLLAGRMRERFGCCPACREFIGIKVSTPTQRGIVCPACRQKVVSLEPLWPTLSETSFSRATSGDGSSHGGSKPARNALGRFVAFFRSKR</sequence>
<dbReference type="HOGENOM" id="CLU_1843772_0_0_0"/>
<evidence type="ECO:0000313" key="1">
    <source>
        <dbReference type="EMBL" id="AGA24637.1"/>
    </source>
</evidence>
<accession>L0D5V2</accession>